<evidence type="ECO:0000313" key="1">
    <source>
        <dbReference type="EMBL" id="GAH62973.1"/>
    </source>
</evidence>
<feature type="non-terminal residue" evidence="1">
    <location>
        <position position="1"/>
    </location>
</feature>
<dbReference type="EMBL" id="BARU01030372">
    <property type="protein sequence ID" value="GAH62973.1"/>
    <property type="molecule type" value="Genomic_DNA"/>
</dbReference>
<organism evidence="1">
    <name type="scientific">marine sediment metagenome</name>
    <dbReference type="NCBI Taxonomy" id="412755"/>
    <lineage>
        <taxon>unclassified sequences</taxon>
        <taxon>metagenomes</taxon>
        <taxon>ecological metagenomes</taxon>
    </lineage>
</organism>
<gene>
    <name evidence="1" type="ORF">S03H2_48206</name>
</gene>
<evidence type="ECO:0008006" key="2">
    <source>
        <dbReference type="Google" id="ProtNLM"/>
    </source>
</evidence>
<accession>X1IZM0</accession>
<feature type="non-terminal residue" evidence="1">
    <location>
        <position position="265"/>
    </location>
</feature>
<sequence length="265" mass="28811">NLAANEVNSVTRRSLGLLLIVAFASAPALAATLEGNGVALEVSEKAPLGIIAVRHGPNAPALFVTGEQVEKTWELVMIDPEGNELKLDPVTKNLGGNVALADKKLTMVWDSAEVPGGTVKVSCSFEPDAEQPLIYGNIAVDNNSDCQLREVQFPRMTLVPNPEPAENITLVFPRAYGRSWRNPFDAPYGYLVGTMEPAGFRGSAEMQFGTIYDDAGNGLYWAAYDGEGYHKRFVYDNKEVRGQIQLKLGYMPENCLTPGLDFESP</sequence>
<name>X1IZM0_9ZZZZ</name>
<reference evidence="1" key="1">
    <citation type="journal article" date="2014" name="Front. Microbiol.">
        <title>High frequency of phylogenetically diverse reductive dehalogenase-homologous genes in deep subseafloor sedimentary metagenomes.</title>
        <authorList>
            <person name="Kawai M."/>
            <person name="Futagami T."/>
            <person name="Toyoda A."/>
            <person name="Takaki Y."/>
            <person name="Nishi S."/>
            <person name="Hori S."/>
            <person name="Arai W."/>
            <person name="Tsubouchi T."/>
            <person name="Morono Y."/>
            <person name="Uchiyama I."/>
            <person name="Ito T."/>
            <person name="Fujiyama A."/>
            <person name="Inagaki F."/>
            <person name="Takami H."/>
        </authorList>
    </citation>
    <scope>NUCLEOTIDE SEQUENCE</scope>
    <source>
        <strain evidence="1">Expedition CK06-06</strain>
    </source>
</reference>
<comment type="caution">
    <text evidence="1">The sequence shown here is derived from an EMBL/GenBank/DDBJ whole genome shotgun (WGS) entry which is preliminary data.</text>
</comment>
<proteinExistence type="predicted"/>
<dbReference type="AlphaFoldDB" id="X1IZM0"/>
<protein>
    <recommendedName>
        <fullName evidence="2">DUF4861 domain-containing protein</fullName>
    </recommendedName>
</protein>